<evidence type="ECO:0000256" key="1">
    <source>
        <dbReference type="SAM" id="Phobius"/>
    </source>
</evidence>
<feature type="transmembrane region" description="Helical" evidence="1">
    <location>
        <begin position="54"/>
        <end position="71"/>
    </location>
</feature>
<gene>
    <name evidence="2" type="ORF">AMON00008_LOCUS17055</name>
</gene>
<name>A0A7S4UF27_9DINO</name>
<accession>A0A7S4UF27</accession>
<keyword evidence="1" id="KW-0812">Transmembrane</keyword>
<proteinExistence type="predicted"/>
<evidence type="ECO:0000313" key="2">
    <source>
        <dbReference type="EMBL" id="CAE4577435.1"/>
    </source>
</evidence>
<organism evidence="2">
    <name type="scientific">Alexandrium monilatum</name>
    <dbReference type="NCBI Taxonomy" id="311494"/>
    <lineage>
        <taxon>Eukaryota</taxon>
        <taxon>Sar</taxon>
        <taxon>Alveolata</taxon>
        <taxon>Dinophyceae</taxon>
        <taxon>Gonyaulacales</taxon>
        <taxon>Pyrocystaceae</taxon>
        <taxon>Alexandrium</taxon>
    </lineage>
</organism>
<reference evidence="2" key="1">
    <citation type="submission" date="2021-01" db="EMBL/GenBank/DDBJ databases">
        <authorList>
            <person name="Corre E."/>
            <person name="Pelletier E."/>
            <person name="Niang G."/>
            <person name="Scheremetjew M."/>
            <person name="Finn R."/>
            <person name="Kale V."/>
            <person name="Holt S."/>
            <person name="Cochrane G."/>
            <person name="Meng A."/>
            <person name="Brown T."/>
            <person name="Cohen L."/>
        </authorList>
    </citation>
    <scope>NUCLEOTIDE SEQUENCE</scope>
    <source>
        <strain evidence="2">CCMP3105</strain>
    </source>
</reference>
<sequence length="141" mass="15020">MLLPGRVQQVALEGPVPQPSLSESLRIHHGVSSGPPASPWECGPAGVLRRPDAWLLWFVIFALQSGGLLLNTNLGLITSSRVGTAVTAASANAMFSASQSLGRLSGARRLHDAPADPCGLAERAHMRPQERCDLRLRPEGR</sequence>
<protein>
    <submittedName>
        <fullName evidence="2">Uncharacterized protein</fullName>
    </submittedName>
</protein>
<keyword evidence="1" id="KW-1133">Transmembrane helix</keyword>
<dbReference type="AlphaFoldDB" id="A0A7S4UF27"/>
<keyword evidence="1" id="KW-0472">Membrane</keyword>
<dbReference type="EMBL" id="HBNR01025318">
    <property type="protein sequence ID" value="CAE4577435.1"/>
    <property type="molecule type" value="Transcribed_RNA"/>
</dbReference>